<dbReference type="FunFam" id="1.20.1250.20:FF:000308">
    <property type="entry name" value="MFS efflux transporter"/>
    <property type="match status" value="1"/>
</dbReference>
<dbReference type="GO" id="GO:0012505">
    <property type="term" value="C:endomembrane system"/>
    <property type="evidence" value="ECO:0007669"/>
    <property type="project" value="UniProtKB-SubCell"/>
</dbReference>
<feature type="compositionally biased region" description="Basic and acidic residues" evidence="7">
    <location>
        <begin position="248"/>
        <end position="265"/>
    </location>
</feature>
<feature type="transmembrane region" description="Helical" evidence="8">
    <location>
        <begin position="398"/>
        <end position="420"/>
    </location>
</feature>
<evidence type="ECO:0000256" key="4">
    <source>
        <dbReference type="ARBA" id="ARBA00022692"/>
    </source>
</evidence>
<dbReference type="InterPro" id="IPR051788">
    <property type="entry name" value="MFS_Transporter"/>
</dbReference>
<feature type="transmembrane region" description="Helical" evidence="8">
    <location>
        <begin position="674"/>
        <end position="693"/>
    </location>
</feature>
<accession>A0A2U3EDI9</accession>
<evidence type="ECO:0000259" key="9">
    <source>
        <dbReference type="PROSITE" id="PS50850"/>
    </source>
</evidence>
<feature type="transmembrane region" description="Helical" evidence="8">
    <location>
        <begin position="581"/>
        <end position="601"/>
    </location>
</feature>
<feature type="region of interest" description="Disordered" evidence="7">
    <location>
        <begin position="240"/>
        <end position="288"/>
    </location>
</feature>
<evidence type="ECO:0000256" key="1">
    <source>
        <dbReference type="ARBA" id="ARBA00004127"/>
    </source>
</evidence>
<keyword evidence="6 8" id="KW-0472">Membrane</keyword>
<feature type="transmembrane region" description="Helical" evidence="8">
    <location>
        <begin position="314"/>
        <end position="336"/>
    </location>
</feature>
<feature type="region of interest" description="Disordered" evidence="7">
    <location>
        <begin position="1"/>
        <end position="24"/>
    </location>
</feature>
<feature type="transmembrane region" description="Helical" evidence="8">
    <location>
        <begin position="342"/>
        <end position="364"/>
    </location>
</feature>
<keyword evidence="5 8" id="KW-1133">Transmembrane helix</keyword>
<feature type="transmembrane region" description="Helical" evidence="8">
    <location>
        <begin position="463"/>
        <end position="485"/>
    </location>
</feature>
<evidence type="ECO:0000256" key="6">
    <source>
        <dbReference type="ARBA" id="ARBA00023136"/>
    </source>
</evidence>
<feature type="transmembrane region" description="Helical" evidence="8">
    <location>
        <begin position="519"/>
        <end position="542"/>
    </location>
</feature>
<dbReference type="EMBL" id="LCWV01000006">
    <property type="protein sequence ID" value="PWI72520.1"/>
    <property type="molecule type" value="Genomic_DNA"/>
</dbReference>
<evidence type="ECO:0000313" key="10">
    <source>
        <dbReference type="EMBL" id="PWI72520.1"/>
    </source>
</evidence>
<proteinExistence type="inferred from homology"/>
<dbReference type="Proteomes" id="UP000245956">
    <property type="component" value="Unassembled WGS sequence"/>
</dbReference>
<sequence>MIAKWARNAGEPESATENLSGCGTSARLLGPRARRIKLDGTVETGLRRTSLPCFHDKDEIRRSAMAALLEGGNLRVGSARVGMDGRGGSGGCALGFPPANMDGWIEAQPAMWPLRIPPSPSPRTPCLSTGLAGAAASSTAGREVPLLGLNLPHRVLPVETDGEPVPRGSSVREAVRERREGGDAPSAIATKSIRPNARLRIIGLSPTHLCLLGEAAQSIAMPSCSSTTTIELQPVEALPTHPAPAAKQLRDNNSETKRHVGRKEQPVGNEDAGSSSDGNRLLGELGGSEPCPTPAVRAAEKWNEPRRNSYRLGAAFWCFLVMGANDSAYGPLIPYLEKYYDLTYIVVSLVFLSPFIGYVASALLNNTLHHKFGQRGVAVICASSHLAAYAVIAAHPPYIVLVFAFILAGFGNGVADAAWNAWVGNLANSSELLGFLHALYGVGGVVSPLIATTLITKANLPWYSFYYIMIGLAGIELVVLASAFWDSNGATYRRVYQESELDSHSKLTEALFHQPAARVCWVAAVFLLCYVGAEVALGGWIVTFMLRVRQGEEFASGMSAVGFWLGITVGRAVLGFVTPRIGVKLSTACYIGAVMALELVFWLVPQFYVSAVAVAFQGFFLGPMFPNAVLVASKLLPRHQHVVVIGFAAAFGGCGAALLPFLIGLLAQSSGVRVLQPIILALLATMLVVWLLFPRIDKKRD</sequence>
<feature type="transmembrane region" description="Helical" evidence="8">
    <location>
        <begin position="376"/>
        <end position="392"/>
    </location>
</feature>
<dbReference type="GO" id="GO:0016020">
    <property type="term" value="C:membrane"/>
    <property type="evidence" value="ECO:0007669"/>
    <property type="project" value="TreeGrafter"/>
</dbReference>
<feature type="region of interest" description="Disordered" evidence="7">
    <location>
        <begin position="158"/>
        <end position="189"/>
    </location>
</feature>
<dbReference type="InterPro" id="IPR036259">
    <property type="entry name" value="MFS_trans_sf"/>
</dbReference>
<feature type="transmembrane region" description="Helical" evidence="8">
    <location>
        <begin position="554"/>
        <end position="574"/>
    </location>
</feature>
<protein>
    <recommendedName>
        <fullName evidence="9">Major facilitator superfamily (MFS) profile domain-containing protein</fullName>
    </recommendedName>
</protein>
<feature type="compositionally biased region" description="Basic and acidic residues" evidence="7">
    <location>
        <begin position="173"/>
        <end position="182"/>
    </location>
</feature>
<evidence type="ECO:0000256" key="2">
    <source>
        <dbReference type="ARBA" id="ARBA00008335"/>
    </source>
</evidence>
<organism evidence="10 11">
    <name type="scientific">Purpureocillium lilacinum</name>
    <name type="common">Paecilomyces lilacinus</name>
    <dbReference type="NCBI Taxonomy" id="33203"/>
    <lineage>
        <taxon>Eukaryota</taxon>
        <taxon>Fungi</taxon>
        <taxon>Dikarya</taxon>
        <taxon>Ascomycota</taxon>
        <taxon>Pezizomycotina</taxon>
        <taxon>Sordariomycetes</taxon>
        <taxon>Hypocreomycetidae</taxon>
        <taxon>Hypocreales</taxon>
        <taxon>Ophiocordycipitaceae</taxon>
        <taxon>Purpureocillium</taxon>
    </lineage>
</organism>
<comment type="similarity">
    <text evidence="2">Belongs to the major facilitator superfamily.</text>
</comment>
<dbReference type="GO" id="GO:0022857">
    <property type="term" value="F:transmembrane transporter activity"/>
    <property type="evidence" value="ECO:0007669"/>
    <property type="project" value="InterPro"/>
</dbReference>
<dbReference type="SUPFAM" id="SSF103473">
    <property type="entry name" value="MFS general substrate transporter"/>
    <property type="match status" value="1"/>
</dbReference>
<comment type="subcellular location">
    <subcellularLocation>
        <location evidence="1">Endomembrane system</location>
        <topology evidence="1">Multi-pass membrane protein</topology>
    </subcellularLocation>
</comment>
<comment type="caution">
    <text evidence="10">The sequence shown here is derived from an EMBL/GenBank/DDBJ whole genome shotgun (WGS) entry which is preliminary data.</text>
</comment>
<dbReference type="Gene3D" id="1.20.1250.20">
    <property type="entry name" value="MFS general substrate transporter like domains"/>
    <property type="match status" value="2"/>
</dbReference>
<dbReference type="Pfam" id="PF07690">
    <property type="entry name" value="MFS_1"/>
    <property type="match status" value="1"/>
</dbReference>
<dbReference type="PANTHER" id="PTHR23514">
    <property type="entry name" value="BYPASS OF STOP CODON PROTEIN 6"/>
    <property type="match status" value="1"/>
</dbReference>
<name>A0A2U3EDI9_PURLI</name>
<feature type="domain" description="Major facilitator superfamily (MFS) profile" evidence="9">
    <location>
        <begin position="311"/>
        <end position="697"/>
    </location>
</feature>
<evidence type="ECO:0000256" key="3">
    <source>
        <dbReference type="ARBA" id="ARBA00022448"/>
    </source>
</evidence>
<dbReference type="PROSITE" id="PS50850">
    <property type="entry name" value="MFS"/>
    <property type="match status" value="1"/>
</dbReference>
<feature type="transmembrane region" description="Helical" evidence="8">
    <location>
        <begin position="607"/>
        <end position="630"/>
    </location>
</feature>
<dbReference type="AlphaFoldDB" id="A0A2U3EDI9"/>
<gene>
    <name evidence="10" type="ORF">PCL_11143</name>
</gene>
<keyword evidence="4 8" id="KW-0812">Transmembrane</keyword>
<evidence type="ECO:0000256" key="5">
    <source>
        <dbReference type="ARBA" id="ARBA00022989"/>
    </source>
</evidence>
<feature type="transmembrane region" description="Helical" evidence="8">
    <location>
        <begin position="432"/>
        <end position="451"/>
    </location>
</feature>
<feature type="transmembrane region" description="Helical" evidence="8">
    <location>
        <begin position="642"/>
        <end position="668"/>
    </location>
</feature>
<reference evidence="10 11" key="1">
    <citation type="journal article" date="2016" name="Front. Microbiol.">
        <title>Genome and transcriptome sequences reveal the specific parasitism of the nematophagous Purpureocillium lilacinum 36-1.</title>
        <authorList>
            <person name="Xie J."/>
            <person name="Li S."/>
            <person name="Mo C."/>
            <person name="Xiao X."/>
            <person name="Peng D."/>
            <person name="Wang G."/>
            <person name="Xiao Y."/>
        </authorList>
    </citation>
    <scope>NUCLEOTIDE SEQUENCE [LARGE SCALE GENOMIC DNA]</scope>
    <source>
        <strain evidence="10 11">36-1</strain>
    </source>
</reference>
<dbReference type="PANTHER" id="PTHR23514:SF3">
    <property type="entry name" value="BYPASS OF STOP CODON PROTEIN 6"/>
    <property type="match status" value="1"/>
</dbReference>
<dbReference type="InterPro" id="IPR011701">
    <property type="entry name" value="MFS"/>
</dbReference>
<keyword evidence="3" id="KW-0813">Transport</keyword>
<evidence type="ECO:0000256" key="8">
    <source>
        <dbReference type="SAM" id="Phobius"/>
    </source>
</evidence>
<dbReference type="InterPro" id="IPR020846">
    <property type="entry name" value="MFS_dom"/>
</dbReference>
<dbReference type="FunFam" id="1.20.1250.20:FF:000286">
    <property type="entry name" value="MFS efflux transporter"/>
    <property type="match status" value="1"/>
</dbReference>
<evidence type="ECO:0000313" key="11">
    <source>
        <dbReference type="Proteomes" id="UP000245956"/>
    </source>
</evidence>
<evidence type="ECO:0000256" key="7">
    <source>
        <dbReference type="SAM" id="MobiDB-lite"/>
    </source>
</evidence>